<comment type="caution">
    <text evidence="2">The sequence shown here is derived from an EMBL/GenBank/DDBJ whole genome shotgun (WGS) entry which is preliminary data.</text>
</comment>
<organism evidence="2 3">
    <name type="scientific">Streptomyces venetus</name>
    <dbReference type="NCBI Taxonomy" id="1701086"/>
    <lineage>
        <taxon>Bacteria</taxon>
        <taxon>Bacillati</taxon>
        <taxon>Actinomycetota</taxon>
        <taxon>Actinomycetes</taxon>
        <taxon>Kitasatosporales</taxon>
        <taxon>Streptomycetaceae</taxon>
        <taxon>Streptomyces</taxon>
    </lineage>
</organism>
<dbReference type="Proteomes" id="UP001501115">
    <property type="component" value="Unassembled WGS sequence"/>
</dbReference>
<feature type="region of interest" description="Disordered" evidence="1">
    <location>
        <begin position="1"/>
        <end position="35"/>
    </location>
</feature>
<gene>
    <name evidence="2" type="ORF">GCM10023086_40150</name>
</gene>
<feature type="compositionally biased region" description="Polar residues" evidence="1">
    <location>
        <begin position="1"/>
        <end position="15"/>
    </location>
</feature>
<proteinExistence type="predicted"/>
<sequence>MTAVTTPVAGTSRGNTGPAGPAGKRDGGKADRAHRHSALTYIRQTGGGVPFAVAETVCTCARRSMEPAAFPPVGSRQGVARIRSMELASAETYAP</sequence>
<keyword evidence="3" id="KW-1185">Reference proteome</keyword>
<evidence type="ECO:0000313" key="2">
    <source>
        <dbReference type="EMBL" id="GAA4317283.1"/>
    </source>
</evidence>
<evidence type="ECO:0000313" key="3">
    <source>
        <dbReference type="Proteomes" id="UP001501115"/>
    </source>
</evidence>
<reference evidence="3" key="1">
    <citation type="journal article" date="2019" name="Int. J. Syst. Evol. Microbiol.">
        <title>The Global Catalogue of Microorganisms (GCM) 10K type strain sequencing project: providing services to taxonomists for standard genome sequencing and annotation.</title>
        <authorList>
            <consortium name="The Broad Institute Genomics Platform"/>
            <consortium name="The Broad Institute Genome Sequencing Center for Infectious Disease"/>
            <person name="Wu L."/>
            <person name="Ma J."/>
        </authorList>
    </citation>
    <scope>NUCLEOTIDE SEQUENCE [LARGE SCALE GENOMIC DNA]</scope>
    <source>
        <strain evidence="3">JCM 31290</strain>
    </source>
</reference>
<protein>
    <submittedName>
        <fullName evidence="2">Uncharacterized protein</fullName>
    </submittedName>
</protein>
<dbReference type="EMBL" id="BAABET010000006">
    <property type="protein sequence ID" value="GAA4317283.1"/>
    <property type="molecule type" value="Genomic_DNA"/>
</dbReference>
<evidence type="ECO:0000256" key="1">
    <source>
        <dbReference type="SAM" id="MobiDB-lite"/>
    </source>
</evidence>
<accession>A0ABP8G587</accession>
<name>A0ABP8G587_9ACTN</name>